<sequence length="71" mass="7755">MSGALNMNKELLKNLQLMAGGSFYPDINPDIQERFAKLILLECIDICENGTSTQMTSSGAAGMIKQRFGID</sequence>
<reference evidence="1" key="1">
    <citation type="submission" date="2020-05" db="EMBL/GenBank/DDBJ databases">
        <authorList>
            <person name="Chiriac C."/>
            <person name="Salcher M."/>
            <person name="Ghai R."/>
            <person name="Kavagutti S V."/>
        </authorList>
    </citation>
    <scope>NUCLEOTIDE SEQUENCE</scope>
</reference>
<organism evidence="1">
    <name type="scientific">uncultured Caudovirales phage</name>
    <dbReference type="NCBI Taxonomy" id="2100421"/>
    <lineage>
        <taxon>Viruses</taxon>
        <taxon>Duplodnaviria</taxon>
        <taxon>Heunggongvirae</taxon>
        <taxon>Uroviricota</taxon>
        <taxon>Caudoviricetes</taxon>
        <taxon>Peduoviridae</taxon>
        <taxon>Maltschvirus</taxon>
        <taxon>Maltschvirus maltsch</taxon>
    </lineage>
</organism>
<dbReference type="EMBL" id="LR797503">
    <property type="protein sequence ID" value="CAB4221123.1"/>
    <property type="molecule type" value="Genomic_DNA"/>
</dbReference>
<proteinExistence type="predicted"/>
<name>A0A6J5T010_9CAUD</name>
<evidence type="ECO:0000313" key="1">
    <source>
        <dbReference type="EMBL" id="CAB4221123.1"/>
    </source>
</evidence>
<protein>
    <submittedName>
        <fullName evidence="1">Uncharacterized protein</fullName>
    </submittedName>
</protein>
<gene>
    <name evidence="1" type="ORF">UFOVP1636_147</name>
</gene>
<accession>A0A6J5T010</accession>